<evidence type="ECO:0000256" key="1">
    <source>
        <dbReference type="ARBA" id="ARBA00010746"/>
    </source>
</evidence>
<sequence>MAPSLAKSNTPIIFSLFLLSIIIAFPAAAQGDQPQETNFVVFFHITFKGPDNVTDVAVAGVPGEAWRHNAFGTIFVNDNYMTETMDRNSPKIGHGHGIYVVSTMDASSLLISESLWFTGGEYRDSTLELHGTSFLTLKYREIGVVAGTGKFRFVRGYATFETVLVDIIAGHATVRVNLTLLQ</sequence>
<keyword evidence="4" id="KW-0732">Signal</keyword>
<dbReference type="GO" id="GO:0009699">
    <property type="term" value="P:phenylpropanoid biosynthetic process"/>
    <property type="evidence" value="ECO:0007669"/>
    <property type="project" value="UniProtKB-ARBA"/>
</dbReference>
<dbReference type="Proteomes" id="UP001370490">
    <property type="component" value="Unassembled WGS sequence"/>
</dbReference>
<evidence type="ECO:0000256" key="4">
    <source>
        <dbReference type="RuleBase" id="RU363099"/>
    </source>
</evidence>
<evidence type="ECO:0000256" key="2">
    <source>
        <dbReference type="ARBA" id="ARBA00011738"/>
    </source>
</evidence>
<proteinExistence type="inferred from homology"/>
<comment type="similarity">
    <text evidence="1 4">Belongs to the plant dirigent protein family.</text>
</comment>
<organism evidence="5 6">
    <name type="scientific">Dillenia turbinata</name>
    <dbReference type="NCBI Taxonomy" id="194707"/>
    <lineage>
        <taxon>Eukaryota</taxon>
        <taxon>Viridiplantae</taxon>
        <taxon>Streptophyta</taxon>
        <taxon>Embryophyta</taxon>
        <taxon>Tracheophyta</taxon>
        <taxon>Spermatophyta</taxon>
        <taxon>Magnoliopsida</taxon>
        <taxon>eudicotyledons</taxon>
        <taxon>Gunneridae</taxon>
        <taxon>Pentapetalae</taxon>
        <taxon>Dilleniales</taxon>
        <taxon>Dilleniaceae</taxon>
        <taxon>Dillenia</taxon>
    </lineage>
</organism>
<comment type="caution">
    <text evidence="5">The sequence shown here is derived from an EMBL/GenBank/DDBJ whole genome shotgun (WGS) entry which is preliminary data.</text>
</comment>
<feature type="signal peptide" evidence="4">
    <location>
        <begin position="1"/>
        <end position="31"/>
    </location>
</feature>
<name>A0AAN8WEW4_9MAGN</name>
<dbReference type="InterPro" id="IPR004265">
    <property type="entry name" value="Dirigent"/>
</dbReference>
<keyword evidence="6" id="KW-1185">Reference proteome</keyword>
<gene>
    <name evidence="5" type="ORF">RJ641_026430</name>
</gene>
<keyword evidence="4" id="KW-0052">Apoplast</keyword>
<comment type="function">
    <text evidence="4">Dirigent proteins impart stereoselectivity on the phenoxy radical-coupling reaction, yielding optically active lignans from two molecules of coniferyl alcohol in the biosynthesis of lignans, flavonolignans, and alkaloids and thus plays a central role in plant secondary metabolism.</text>
</comment>
<comment type="subcellular location">
    <subcellularLocation>
        <location evidence="4">Secreted</location>
        <location evidence="4">Extracellular space</location>
        <location evidence="4">Apoplast</location>
    </subcellularLocation>
</comment>
<dbReference type="Pfam" id="PF03018">
    <property type="entry name" value="Dirigent"/>
    <property type="match status" value="1"/>
</dbReference>
<comment type="subunit">
    <text evidence="2 4">Homodimer.</text>
</comment>
<dbReference type="PANTHER" id="PTHR21495">
    <property type="entry name" value="NUCLEOPORIN-RELATED"/>
    <property type="match status" value="1"/>
</dbReference>
<dbReference type="EMBL" id="JBAMMX010000003">
    <property type="protein sequence ID" value="KAK6945328.1"/>
    <property type="molecule type" value="Genomic_DNA"/>
</dbReference>
<protein>
    <recommendedName>
        <fullName evidence="4">Dirigent protein</fullName>
    </recommendedName>
</protein>
<dbReference type="InterPro" id="IPR044859">
    <property type="entry name" value="Allene_oxi_cyc_Dirigent"/>
</dbReference>
<dbReference type="Gene3D" id="2.40.480.10">
    <property type="entry name" value="Allene oxide cyclase-like"/>
    <property type="match status" value="1"/>
</dbReference>
<dbReference type="GO" id="GO:0048046">
    <property type="term" value="C:apoplast"/>
    <property type="evidence" value="ECO:0007669"/>
    <property type="project" value="UniProtKB-SubCell"/>
</dbReference>
<evidence type="ECO:0000256" key="3">
    <source>
        <dbReference type="ARBA" id="ARBA00022525"/>
    </source>
</evidence>
<accession>A0AAN8WEW4</accession>
<feature type="chain" id="PRO_5042668310" description="Dirigent protein" evidence="4">
    <location>
        <begin position="32"/>
        <end position="182"/>
    </location>
</feature>
<dbReference type="AlphaFoldDB" id="A0AAN8WEW4"/>
<reference evidence="5 6" key="1">
    <citation type="submission" date="2023-12" db="EMBL/GenBank/DDBJ databases">
        <title>A high-quality genome assembly for Dillenia turbinata (Dilleniales).</title>
        <authorList>
            <person name="Chanderbali A."/>
        </authorList>
    </citation>
    <scope>NUCLEOTIDE SEQUENCE [LARGE SCALE GENOMIC DNA]</scope>
    <source>
        <strain evidence="5">LSX21</strain>
        <tissue evidence="5">Leaf</tissue>
    </source>
</reference>
<evidence type="ECO:0000313" key="6">
    <source>
        <dbReference type="Proteomes" id="UP001370490"/>
    </source>
</evidence>
<keyword evidence="3 4" id="KW-0964">Secreted</keyword>
<evidence type="ECO:0000313" key="5">
    <source>
        <dbReference type="EMBL" id="KAK6945328.1"/>
    </source>
</evidence>